<dbReference type="EMBL" id="CAFBMN010000018">
    <property type="protein sequence ID" value="CAB4902073.1"/>
    <property type="molecule type" value="Genomic_DNA"/>
</dbReference>
<dbReference type="AlphaFoldDB" id="A0A6J7GD34"/>
<evidence type="ECO:0000313" key="3">
    <source>
        <dbReference type="EMBL" id="CAB4988064.1"/>
    </source>
</evidence>
<accession>A0A6J7GD34</accession>
<dbReference type="Pfam" id="PF01663">
    <property type="entry name" value="Phosphodiest"/>
    <property type="match status" value="1"/>
</dbReference>
<gene>
    <name evidence="1" type="ORF">UFOPK2967_00803</name>
    <name evidence="2" type="ORF">UFOPK3587_00539</name>
    <name evidence="3" type="ORF">UFOPK3984_00854</name>
    <name evidence="4" type="ORF">UFOPK4114_00345</name>
</gene>
<dbReference type="EMBL" id="CAFBPP010000007">
    <property type="protein sequence ID" value="CAB5012600.1"/>
    <property type="molecule type" value="Genomic_DNA"/>
</dbReference>
<reference evidence="2" key="1">
    <citation type="submission" date="2020-05" db="EMBL/GenBank/DDBJ databases">
        <authorList>
            <person name="Chiriac C."/>
            <person name="Salcher M."/>
            <person name="Ghai R."/>
            <person name="Kavagutti S V."/>
        </authorList>
    </citation>
    <scope>NUCLEOTIDE SEQUENCE</scope>
</reference>
<dbReference type="Gene3D" id="3.40.720.10">
    <property type="entry name" value="Alkaline Phosphatase, subunit A"/>
    <property type="match status" value="1"/>
</dbReference>
<dbReference type="PANTHER" id="PTHR10151">
    <property type="entry name" value="ECTONUCLEOTIDE PYROPHOSPHATASE/PHOSPHODIESTERASE"/>
    <property type="match status" value="1"/>
</dbReference>
<dbReference type="InterPro" id="IPR017850">
    <property type="entry name" value="Alkaline_phosphatase_core_sf"/>
</dbReference>
<dbReference type="GO" id="GO:0016787">
    <property type="term" value="F:hydrolase activity"/>
    <property type="evidence" value="ECO:0007669"/>
    <property type="project" value="UniProtKB-ARBA"/>
</dbReference>
<dbReference type="EMBL" id="CAFBOP010000038">
    <property type="protein sequence ID" value="CAB4988064.1"/>
    <property type="molecule type" value="Genomic_DNA"/>
</dbReference>
<evidence type="ECO:0000313" key="2">
    <source>
        <dbReference type="EMBL" id="CAB4902073.1"/>
    </source>
</evidence>
<dbReference type="SUPFAM" id="SSF53649">
    <property type="entry name" value="Alkaline phosphatase-like"/>
    <property type="match status" value="1"/>
</dbReference>
<dbReference type="InterPro" id="IPR002591">
    <property type="entry name" value="Phosphodiest/P_Trfase"/>
</dbReference>
<name>A0A6J7GD34_9ZZZZ</name>
<evidence type="ECO:0000313" key="4">
    <source>
        <dbReference type="EMBL" id="CAB5012600.1"/>
    </source>
</evidence>
<dbReference type="PANTHER" id="PTHR10151:SF120">
    <property type="entry name" value="BIS(5'-ADENOSYL)-TRIPHOSPHATASE"/>
    <property type="match status" value="1"/>
</dbReference>
<proteinExistence type="predicted"/>
<protein>
    <submittedName>
        <fullName evidence="2">Unannotated protein</fullName>
    </submittedName>
</protein>
<dbReference type="EMBL" id="CAFAAC010000050">
    <property type="protein sequence ID" value="CAB4789049.1"/>
    <property type="molecule type" value="Genomic_DNA"/>
</dbReference>
<sequence>MHLADIAPSIFSTLGVPDSQNRMDIAPSPTGRECLFLIDGLGASAIKDYGDLLPNISAMLSYGSLQTSFPSTTATALTTLTTGQLPGAHGMLGYTVRVPRSGGRILNALKWDERVDPLMWQPVPTLFEIAQSSGVTVSHIAAKRYENSGFTRAAFRGAEYKGANILSDLVNEAKKALTSSPSFAYVYVNDVDVAGHSDGVGSEKWLAALTFVDSVAESLIARLPRGTRFWITADHGMINAEEKIVIGENNPLLDSVETVAGEPRARHLYLPADQADRADEVARSWRDFLGERADIYTRQEVIDAGYFGEVVTEDSRDRIGDVLAIARGNTVLIEAERKEQESNMVGHHGGLSDTEKLIPLFSCEVN</sequence>
<organism evidence="2">
    <name type="scientific">freshwater metagenome</name>
    <dbReference type="NCBI Taxonomy" id="449393"/>
    <lineage>
        <taxon>unclassified sequences</taxon>
        <taxon>metagenomes</taxon>
        <taxon>ecological metagenomes</taxon>
    </lineage>
</organism>
<evidence type="ECO:0000313" key="1">
    <source>
        <dbReference type="EMBL" id="CAB4789049.1"/>
    </source>
</evidence>